<gene>
    <name evidence="1" type="ORF">QE412_002583</name>
</gene>
<dbReference type="RefSeq" id="WP_307484362.1">
    <property type="nucleotide sequence ID" value="NZ_JAUTBF010000001.1"/>
</dbReference>
<evidence type="ECO:0000313" key="2">
    <source>
        <dbReference type="Proteomes" id="UP001226691"/>
    </source>
</evidence>
<proteinExistence type="predicted"/>
<sequence length="197" mass="22331">MRDADVRLALHRWLREQHHNESHQTRIVDELAIAGQVRVDTAVLNGSFAGFEIKSASDTLRRLPRQVEVYSAVLDYATLVVARNHAAKARELLPRWWGVIEAVSVAGGDPVVLRTAREPRPNPRLEPRLLCTLLWRSEALDELELRGIAAGVRSKPNRVLWDRLCDSLDSAEVRQIVRERLKARSGWRAETPPLQCA</sequence>
<accession>A0ABU0TWH8</accession>
<dbReference type="Proteomes" id="UP001226691">
    <property type="component" value="Unassembled WGS sequence"/>
</dbReference>
<comment type="caution">
    <text evidence="1">The sequence shown here is derived from an EMBL/GenBank/DDBJ whole genome shotgun (WGS) entry which is preliminary data.</text>
</comment>
<dbReference type="NCBIfam" id="NF033832">
    <property type="entry name" value="sce7726_fam"/>
    <property type="match status" value="1"/>
</dbReference>
<dbReference type="EMBL" id="JAUTBF010000001">
    <property type="protein sequence ID" value="MDQ1124010.1"/>
    <property type="molecule type" value="Genomic_DNA"/>
</dbReference>
<name>A0ABU0TWH8_MICTR</name>
<protein>
    <recommendedName>
        <fullName evidence="3">Sce7726 family protein</fullName>
    </recommendedName>
</protein>
<reference evidence="1 2" key="1">
    <citation type="submission" date="2023-07" db="EMBL/GenBank/DDBJ databases">
        <title>Functional and genomic diversity of the sorghum phyllosphere microbiome.</title>
        <authorList>
            <person name="Shade A."/>
        </authorList>
    </citation>
    <scope>NUCLEOTIDE SEQUENCE [LARGE SCALE GENOMIC DNA]</scope>
    <source>
        <strain evidence="1 2">SORGH_AS_1207</strain>
    </source>
</reference>
<evidence type="ECO:0000313" key="1">
    <source>
        <dbReference type="EMBL" id="MDQ1124010.1"/>
    </source>
</evidence>
<keyword evidence="2" id="KW-1185">Reference proteome</keyword>
<organism evidence="1 2">
    <name type="scientific">Microbacterium trichothecenolyticum</name>
    <name type="common">Aureobacterium trichothecenolyticum</name>
    <dbReference type="NCBI Taxonomy" id="69370"/>
    <lineage>
        <taxon>Bacteria</taxon>
        <taxon>Bacillati</taxon>
        <taxon>Actinomycetota</taxon>
        <taxon>Actinomycetes</taxon>
        <taxon>Micrococcales</taxon>
        <taxon>Microbacteriaceae</taxon>
        <taxon>Microbacterium</taxon>
    </lineage>
</organism>
<evidence type="ECO:0008006" key="3">
    <source>
        <dbReference type="Google" id="ProtNLM"/>
    </source>
</evidence>
<dbReference type="InterPro" id="IPR047729">
    <property type="entry name" value="Sce7726-like"/>
</dbReference>